<evidence type="ECO:0000313" key="9">
    <source>
        <dbReference type="Proteomes" id="UP000290759"/>
    </source>
</evidence>
<dbReference type="PANTHER" id="PTHR42811">
    <property type="entry name" value="SERINE ACETYLTRANSFERASE"/>
    <property type="match status" value="1"/>
</dbReference>
<proteinExistence type="inferred from homology"/>
<dbReference type="InterPro" id="IPR042122">
    <property type="entry name" value="Ser_AcTrfase_N_sf"/>
</dbReference>
<dbReference type="Gene3D" id="1.10.3130.10">
    <property type="entry name" value="serine acetyltransferase, domain 1"/>
    <property type="match status" value="1"/>
</dbReference>
<name>A0A4Q2UDG6_9HYPH</name>
<evidence type="ECO:0000256" key="5">
    <source>
        <dbReference type="ARBA" id="ARBA00022737"/>
    </source>
</evidence>
<keyword evidence="5" id="KW-0677">Repeat</keyword>
<comment type="catalytic activity">
    <reaction evidence="7">
        <text>L-serine + acetyl-CoA = O-acetyl-L-serine + CoA</text>
        <dbReference type="Rhea" id="RHEA:24560"/>
        <dbReference type="ChEBI" id="CHEBI:33384"/>
        <dbReference type="ChEBI" id="CHEBI:57287"/>
        <dbReference type="ChEBI" id="CHEBI:57288"/>
        <dbReference type="ChEBI" id="CHEBI:58340"/>
        <dbReference type="EC" id="2.3.1.30"/>
    </reaction>
</comment>
<dbReference type="NCBIfam" id="NF041874">
    <property type="entry name" value="EPS_EpsC"/>
    <property type="match status" value="1"/>
</dbReference>
<dbReference type="OrthoDB" id="9801456at2"/>
<dbReference type="Proteomes" id="UP000290759">
    <property type="component" value="Unassembled WGS sequence"/>
</dbReference>
<dbReference type="EMBL" id="QYBB01000005">
    <property type="protein sequence ID" value="RYC32875.1"/>
    <property type="molecule type" value="Genomic_DNA"/>
</dbReference>
<keyword evidence="9" id="KW-1185">Reference proteome</keyword>
<dbReference type="InterPro" id="IPR053376">
    <property type="entry name" value="Serine_acetyltransferase"/>
</dbReference>
<evidence type="ECO:0000256" key="6">
    <source>
        <dbReference type="ARBA" id="ARBA00023315"/>
    </source>
</evidence>
<dbReference type="CDD" id="cd03354">
    <property type="entry name" value="LbH_SAT"/>
    <property type="match status" value="1"/>
</dbReference>
<dbReference type="GO" id="GO:0008652">
    <property type="term" value="P:amino acid biosynthetic process"/>
    <property type="evidence" value="ECO:0007669"/>
    <property type="project" value="UniProtKB-KW"/>
</dbReference>
<gene>
    <name evidence="8" type="ORF">D3273_07090</name>
</gene>
<dbReference type="InterPro" id="IPR011004">
    <property type="entry name" value="Trimer_LpxA-like_sf"/>
</dbReference>
<evidence type="ECO:0000313" key="8">
    <source>
        <dbReference type="EMBL" id="RYC32875.1"/>
    </source>
</evidence>
<dbReference type="InterPro" id="IPR001451">
    <property type="entry name" value="Hexapep"/>
</dbReference>
<dbReference type="InterPro" id="IPR018357">
    <property type="entry name" value="Hexapep_transf_CS"/>
</dbReference>
<protein>
    <recommendedName>
        <fullName evidence="2">serine O-acetyltransferase</fullName>
        <ecNumber evidence="2">2.3.1.30</ecNumber>
    </recommendedName>
</protein>
<dbReference type="InterPro" id="IPR045304">
    <property type="entry name" value="LbH_SAT"/>
</dbReference>
<accession>A0A4Q2UDG6</accession>
<evidence type="ECO:0000256" key="2">
    <source>
        <dbReference type="ARBA" id="ARBA00013266"/>
    </source>
</evidence>
<evidence type="ECO:0000256" key="7">
    <source>
        <dbReference type="ARBA" id="ARBA00049486"/>
    </source>
</evidence>
<evidence type="ECO:0000256" key="1">
    <source>
        <dbReference type="ARBA" id="ARBA00007274"/>
    </source>
</evidence>
<evidence type="ECO:0000256" key="4">
    <source>
        <dbReference type="ARBA" id="ARBA00022679"/>
    </source>
</evidence>
<dbReference type="Pfam" id="PF00132">
    <property type="entry name" value="Hexapep"/>
    <property type="match status" value="1"/>
</dbReference>
<sequence>MSRYDIDGIATALRTSRDITHNIRHGGRIRTMPSRDALGGIVADLSAALFPSHYGQSQSAAAAFDGFVCGTLSTSLGLLEDQVRLGLAFADEDPTPGSAAAKALEITRAFAAALPGIRASLVGDLRAALDGDPAASSAPEILLGYPGMAALVHHRMAHVLHGLGAGFPARLISDVARSLTGIEIHPGATIGDSFFIDHGTGVVIGETAVVGHRVRLHQGVTLGARHAPAGVALRGVPRHPVLEDDVVIDAGATLLGRITVGRGSIVGGNVCLTASVPPGSRVTQASAFRGGSEGQRLSE</sequence>
<dbReference type="PROSITE" id="PS00101">
    <property type="entry name" value="HEXAPEP_TRANSFERASES"/>
    <property type="match status" value="1"/>
</dbReference>
<reference evidence="8 9" key="1">
    <citation type="submission" date="2018-12" db="EMBL/GenBank/DDBJ databases">
        <authorList>
            <person name="Grouzdev D.S."/>
            <person name="Krutkina M.S."/>
        </authorList>
    </citation>
    <scope>NUCLEOTIDE SEQUENCE [LARGE SCALE GENOMIC DNA]</scope>
    <source>
        <strain evidence="8 9">RmlP026</strain>
    </source>
</reference>
<reference evidence="8 9" key="2">
    <citation type="submission" date="2019-02" db="EMBL/GenBank/DDBJ databases">
        <title>'Lichenibacterium ramalinii' gen. nov. sp. nov., 'Lichenibacterium minor' gen. nov. sp. nov.</title>
        <authorList>
            <person name="Pankratov T."/>
        </authorList>
    </citation>
    <scope>NUCLEOTIDE SEQUENCE [LARGE SCALE GENOMIC DNA]</scope>
    <source>
        <strain evidence="8 9">RmlP026</strain>
    </source>
</reference>
<comment type="similarity">
    <text evidence="1">Belongs to the transferase hexapeptide repeat family.</text>
</comment>
<dbReference type="EC" id="2.3.1.30" evidence="2"/>
<keyword evidence="6" id="KW-0012">Acyltransferase</keyword>
<comment type="caution">
    <text evidence="8">The sequence shown here is derived from an EMBL/GenBank/DDBJ whole genome shotgun (WGS) entry which is preliminary data.</text>
</comment>
<dbReference type="Gene3D" id="2.160.10.10">
    <property type="entry name" value="Hexapeptide repeat proteins"/>
    <property type="match status" value="1"/>
</dbReference>
<dbReference type="SUPFAM" id="SSF51161">
    <property type="entry name" value="Trimeric LpxA-like enzymes"/>
    <property type="match status" value="1"/>
</dbReference>
<keyword evidence="3" id="KW-0028">Amino-acid biosynthesis</keyword>
<evidence type="ECO:0000256" key="3">
    <source>
        <dbReference type="ARBA" id="ARBA00022605"/>
    </source>
</evidence>
<organism evidence="8 9">
    <name type="scientific">Lichenibacterium minor</name>
    <dbReference type="NCBI Taxonomy" id="2316528"/>
    <lineage>
        <taxon>Bacteria</taxon>
        <taxon>Pseudomonadati</taxon>
        <taxon>Pseudomonadota</taxon>
        <taxon>Alphaproteobacteria</taxon>
        <taxon>Hyphomicrobiales</taxon>
        <taxon>Lichenihabitantaceae</taxon>
        <taxon>Lichenibacterium</taxon>
    </lineage>
</organism>
<dbReference type="AlphaFoldDB" id="A0A4Q2UDG6"/>
<keyword evidence="4 8" id="KW-0808">Transferase</keyword>
<dbReference type="GO" id="GO:0009001">
    <property type="term" value="F:serine O-acetyltransferase activity"/>
    <property type="evidence" value="ECO:0007669"/>
    <property type="project" value="UniProtKB-EC"/>
</dbReference>